<dbReference type="SUPFAM" id="SSF103473">
    <property type="entry name" value="MFS general substrate transporter"/>
    <property type="match status" value="1"/>
</dbReference>
<dbReference type="PROSITE" id="PS50850">
    <property type="entry name" value="MFS"/>
    <property type="match status" value="1"/>
</dbReference>
<dbReference type="InterPro" id="IPR011701">
    <property type="entry name" value="MFS"/>
</dbReference>
<evidence type="ECO:0000256" key="2">
    <source>
        <dbReference type="ARBA" id="ARBA00022989"/>
    </source>
</evidence>
<feature type="transmembrane region" description="Helical" evidence="4">
    <location>
        <begin position="105"/>
        <end position="125"/>
    </location>
</feature>
<evidence type="ECO:0000256" key="3">
    <source>
        <dbReference type="ARBA" id="ARBA00023136"/>
    </source>
</evidence>
<evidence type="ECO:0000256" key="1">
    <source>
        <dbReference type="ARBA" id="ARBA00022692"/>
    </source>
</evidence>
<feature type="transmembrane region" description="Helical" evidence="4">
    <location>
        <begin position="334"/>
        <end position="356"/>
    </location>
</feature>
<evidence type="ECO:0000259" key="5">
    <source>
        <dbReference type="PROSITE" id="PS50850"/>
    </source>
</evidence>
<gene>
    <name evidence="6" type="ORF">SAMN02745729_11054</name>
</gene>
<dbReference type="AlphaFoldDB" id="A0A1H4F5J9"/>
<keyword evidence="2 4" id="KW-1133">Transmembrane helix</keyword>
<feature type="transmembrane region" description="Helical" evidence="4">
    <location>
        <begin position="283"/>
        <end position="314"/>
    </location>
</feature>
<keyword evidence="7" id="KW-1185">Reference proteome</keyword>
<dbReference type="GO" id="GO:0005886">
    <property type="term" value="C:plasma membrane"/>
    <property type="evidence" value="ECO:0007669"/>
    <property type="project" value="TreeGrafter"/>
</dbReference>
<dbReference type="PANTHER" id="PTHR23521">
    <property type="entry name" value="TRANSPORTER MFS SUPERFAMILY"/>
    <property type="match status" value="1"/>
</dbReference>
<dbReference type="RefSeq" id="WP_091826953.1">
    <property type="nucleotide sequence ID" value="NZ_FNRJ01000010.1"/>
</dbReference>
<dbReference type="InterPro" id="IPR036259">
    <property type="entry name" value="MFS_trans_sf"/>
</dbReference>
<name>A0A1H4F5J9_9GAMM</name>
<feature type="transmembrane region" description="Helical" evidence="4">
    <location>
        <begin position="368"/>
        <end position="385"/>
    </location>
</feature>
<accession>A0A1H4F5J9</accession>
<dbReference type="InterPro" id="IPR020846">
    <property type="entry name" value="MFS_dom"/>
</dbReference>
<organism evidence="6 7">
    <name type="scientific">Marinobacterium iners DSM 11526</name>
    <dbReference type="NCBI Taxonomy" id="1122198"/>
    <lineage>
        <taxon>Bacteria</taxon>
        <taxon>Pseudomonadati</taxon>
        <taxon>Pseudomonadota</taxon>
        <taxon>Gammaproteobacteria</taxon>
        <taxon>Oceanospirillales</taxon>
        <taxon>Oceanospirillaceae</taxon>
        <taxon>Marinobacterium</taxon>
    </lineage>
</organism>
<keyword evidence="3 4" id="KW-0472">Membrane</keyword>
<evidence type="ECO:0000313" key="7">
    <source>
        <dbReference type="Proteomes" id="UP000242469"/>
    </source>
</evidence>
<dbReference type="Proteomes" id="UP000242469">
    <property type="component" value="Unassembled WGS sequence"/>
</dbReference>
<feature type="transmembrane region" description="Helical" evidence="4">
    <location>
        <begin position="77"/>
        <end position="93"/>
    </location>
</feature>
<feature type="transmembrane region" description="Helical" evidence="4">
    <location>
        <begin position="212"/>
        <end position="236"/>
    </location>
</feature>
<dbReference type="OrthoDB" id="9781976at2"/>
<feature type="transmembrane region" description="Helical" evidence="4">
    <location>
        <begin position="52"/>
        <end position="70"/>
    </location>
</feature>
<feature type="transmembrane region" description="Helical" evidence="4">
    <location>
        <begin position="248"/>
        <end position="271"/>
    </location>
</feature>
<reference evidence="7" key="1">
    <citation type="submission" date="2016-10" db="EMBL/GenBank/DDBJ databases">
        <authorList>
            <person name="Varghese N."/>
            <person name="Submissions S."/>
        </authorList>
    </citation>
    <scope>NUCLEOTIDE SEQUENCE [LARGE SCALE GENOMIC DNA]</scope>
    <source>
        <strain evidence="7">DSM 11526</strain>
    </source>
</reference>
<feature type="domain" description="Major facilitator superfamily (MFS) profile" evidence="5">
    <location>
        <begin position="10"/>
        <end position="396"/>
    </location>
</feature>
<dbReference type="STRING" id="1122198.SAMN02745729_11054"/>
<feature type="transmembrane region" description="Helical" evidence="4">
    <location>
        <begin position="137"/>
        <end position="158"/>
    </location>
</feature>
<dbReference type="PANTHER" id="PTHR23521:SF3">
    <property type="entry name" value="MFS TRANSPORTER"/>
    <property type="match status" value="1"/>
</dbReference>
<proteinExistence type="predicted"/>
<dbReference type="GO" id="GO:0022857">
    <property type="term" value="F:transmembrane transporter activity"/>
    <property type="evidence" value="ECO:0007669"/>
    <property type="project" value="InterPro"/>
</dbReference>
<evidence type="ECO:0000313" key="6">
    <source>
        <dbReference type="EMBL" id="SEA92574.1"/>
    </source>
</evidence>
<keyword evidence="1 4" id="KW-0812">Transmembrane</keyword>
<evidence type="ECO:0000256" key="4">
    <source>
        <dbReference type="SAM" id="Phobius"/>
    </source>
</evidence>
<feature type="transmembrane region" description="Helical" evidence="4">
    <location>
        <begin position="164"/>
        <end position="191"/>
    </location>
</feature>
<protein>
    <submittedName>
        <fullName evidence="6">Predicted arabinose efflux permease, MFS family</fullName>
    </submittedName>
</protein>
<dbReference type="EMBL" id="FNRJ01000010">
    <property type="protein sequence ID" value="SEA92574.1"/>
    <property type="molecule type" value="Genomic_DNA"/>
</dbReference>
<feature type="transmembrane region" description="Helical" evidence="4">
    <location>
        <begin position="12"/>
        <end position="32"/>
    </location>
</feature>
<dbReference type="Pfam" id="PF07690">
    <property type="entry name" value="MFS_1"/>
    <property type="match status" value="1"/>
</dbReference>
<sequence length="396" mass="42311">MSEIQRPARILPLLVLAQFLGTVNWLAGNAIMPALQKAWGLPDSAVSSLTNSVQLGFISGALLFAVIALADRISPRILFSLCAGSSALIGYLLGCHTHSYDQLLLLRFLSGVMLAGIYPVGMKLAASWYPQGLGRALGYLVGALVLGSASPHLLSGVLGDHWQLVILASGAASGIAALMILLGVPDGPALYRGAPLRWHALSLALRHRPLRLAAGGYFGHMWELYAVWAFAPIWLLAWSREHETDLNIGLLSFLVLGAGSIGCIIGGKLSVRLGSGPVARGMLMLSGFCCLLSPLMFAMPFLLVFVFWLLWGLSVSADSPQLSTLSTQNAPAEVIGSALTLMNCMGYTLSVLSVALLSQLLVMIPVHWLPWLLLPGPILGLWSLARLRHSQPEPMQ</sequence>
<dbReference type="Gene3D" id="1.20.1250.20">
    <property type="entry name" value="MFS general substrate transporter like domains"/>
    <property type="match status" value="2"/>
</dbReference>